<dbReference type="SMART" id="SM00185">
    <property type="entry name" value="ARM"/>
    <property type="match status" value="3"/>
</dbReference>
<dbReference type="PANTHER" id="PTHR47249:SF1">
    <property type="entry name" value="VACUOLAR PROTEIN 8"/>
    <property type="match status" value="1"/>
</dbReference>
<keyword evidence="4" id="KW-0677">Repeat</keyword>
<comment type="subcellular location">
    <subcellularLocation>
        <location evidence="1">Vacuole membrane</location>
        <topology evidence="1">Lipid-anchor</topology>
    </subcellularLocation>
</comment>
<name>A0A7J0FR91_9ERIC</name>
<dbReference type="PANTHER" id="PTHR47249">
    <property type="entry name" value="VACUOLAR PROTEIN 8"/>
    <property type="match status" value="1"/>
</dbReference>
<keyword evidence="10" id="KW-1185">Reference proteome</keyword>
<dbReference type="Gene3D" id="1.25.10.10">
    <property type="entry name" value="Leucine-rich Repeat Variant"/>
    <property type="match status" value="1"/>
</dbReference>
<evidence type="ECO:0000256" key="6">
    <source>
        <dbReference type="ARBA" id="ARBA00023288"/>
    </source>
</evidence>
<dbReference type="InterPro" id="IPR011989">
    <property type="entry name" value="ARM-like"/>
</dbReference>
<dbReference type="EMBL" id="BJWL01000014">
    <property type="protein sequence ID" value="GFZ01225.1"/>
    <property type="molecule type" value="Genomic_DNA"/>
</dbReference>
<evidence type="ECO:0000256" key="5">
    <source>
        <dbReference type="ARBA" id="ARBA00023136"/>
    </source>
</evidence>
<evidence type="ECO:0000313" key="10">
    <source>
        <dbReference type="Proteomes" id="UP000585474"/>
    </source>
</evidence>
<gene>
    <name evidence="9" type="ORF">Acr_14g0008600</name>
</gene>
<dbReference type="InterPro" id="IPR000225">
    <property type="entry name" value="Armadillo"/>
</dbReference>
<dbReference type="SUPFAM" id="SSF48371">
    <property type="entry name" value="ARM repeat"/>
    <property type="match status" value="1"/>
</dbReference>
<dbReference type="OrthoDB" id="1938978at2759"/>
<dbReference type="Pfam" id="PF00514">
    <property type="entry name" value="Arm"/>
    <property type="match status" value="1"/>
</dbReference>
<feature type="repeat" description="ARM" evidence="8">
    <location>
        <begin position="94"/>
        <end position="137"/>
    </location>
</feature>
<evidence type="ECO:0000313" key="9">
    <source>
        <dbReference type="EMBL" id="GFZ01225.1"/>
    </source>
</evidence>
<dbReference type="InterPro" id="IPR045156">
    <property type="entry name" value="Vac8"/>
</dbReference>
<dbReference type="AlphaFoldDB" id="A0A7J0FR91"/>
<sequence>MLDGSERRRGLDGGETGSIPNCLDSLIAQVRHPQLRDSGVGEKASIAKLFEQVGLQRILSLLEAEDADVRIHAVKVVANLAAEETNQEKIVEAGGLTSLLMLLRSSEDETIHRVAAGAIANLAMNETNQELIMAQGGISLLSITAAHAEDPQTLRMIAGALANLCGNVERSVLPSPTSPAFSSFAGSVAPWNPSSLSISFLWLNVDKILAQFGQQHEITIVYLFLPNLLVASFQCPLKAYLSSQNITVPIMFSSALAIALHIPATILLCRAKARGGCGRKVDGGPRSWRLDQVAQAFGAVLPDHLPRVVLHRDLDLANRAAHPHQTGGGSACHRAQLRLLALLRHAFASHVCIHLSLERARCKPARHCSPISVHVFGRERSFRLHWLFHHGSSQGDLGTVVYPRRSDFKRREKDDDANGRGGNGEFSGGCFVGIQGPFQAKQLACRVLPRDVCLLRSAARVCCED</sequence>
<evidence type="ECO:0000256" key="2">
    <source>
        <dbReference type="ARBA" id="ARBA00005462"/>
    </source>
</evidence>
<evidence type="ECO:0000256" key="3">
    <source>
        <dbReference type="ARBA" id="ARBA00022554"/>
    </source>
</evidence>
<evidence type="ECO:0000256" key="8">
    <source>
        <dbReference type="PROSITE-ProRule" id="PRU00259"/>
    </source>
</evidence>
<keyword evidence="3" id="KW-0926">Vacuole</keyword>
<dbReference type="InterPro" id="IPR016024">
    <property type="entry name" value="ARM-type_fold"/>
</dbReference>
<keyword evidence="6" id="KW-0449">Lipoprotein</keyword>
<accession>A0A7J0FR91</accession>
<evidence type="ECO:0000256" key="4">
    <source>
        <dbReference type="ARBA" id="ARBA00022737"/>
    </source>
</evidence>
<comment type="caution">
    <text evidence="9">The sequence shown here is derived from an EMBL/GenBank/DDBJ whole genome shotgun (WGS) entry which is preliminary data.</text>
</comment>
<dbReference type="GO" id="GO:0043495">
    <property type="term" value="F:protein-membrane adaptor activity"/>
    <property type="evidence" value="ECO:0007669"/>
    <property type="project" value="InterPro"/>
</dbReference>
<dbReference type="GO" id="GO:0005774">
    <property type="term" value="C:vacuolar membrane"/>
    <property type="evidence" value="ECO:0007669"/>
    <property type="project" value="UniProtKB-SubCell"/>
</dbReference>
<dbReference type="GO" id="GO:0071562">
    <property type="term" value="P:nucleus-vacuole junction assembly"/>
    <property type="evidence" value="ECO:0007669"/>
    <property type="project" value="InterPro"/>
</dbReference>
<comment type="similarity">
    <text evidence="2">Belongs to the beta-catenin family.</text>
</comment>
<keyword evidence="5" id="KW-0472">Membrane</keyword>
<organism evidence="9 10">
    <name type="scientific">Actinidia rufa</name>
    <dbReference type="NCBI Taxonomy" id="165716"/>
    <lineage>
        <taxon>Eukaryota</taxon>
        <taxon>Viridiplantae</taxon>
        <taxon>Streptophyta</taxon>
        <taxon>Embryophyta</taxon>
        <taxon>Tracheophyta</taxon>
        <taxon>Spermatophyta</taxon>
        <taxon>Magnoliopsida</taxon>
        <taxon>eudicotyledons</taxon>
        <taxon>Gunneridae</taxon>
        <taxon>Pentapetalae</taxon>
        <taxon>asterids</taxon>
        <taxon>Ericales</taxon>
        <taxon>Actinidiaceae</taxon>
        <taxon>Actinidia</taxon>
    </lineage>
</organism>
<protein>
    <recommendedName>
        <fullName evidence="7">Vacuolar protein 8</fullName>
    </recommendedName>
</protein>
<evidence type="ECO:0000256" key="1">
    <source>
        <dbReference type="ARBA" id="ARBA00004592"/>
    </source>
</evidence>
<dbReference type="PROSITE" id="PS50176">
    <property type="entry name" value="ARM_REPEAT"/>
    <property type="match status" value="2"/>
</dbReference>
<feature type="repeat" description="ARM" evidence="8">
    <location>
        <begin position="53"/>
        <end position="95"/>
    </location>
</feature>
<dbReference type="Proteomes" id="UP000585474">
    <property type="component" value="Unassembled WGS sequence"/>
</dbReference>
<proteinExistence type="inferred from homology"/>
<reference evidence="9 10" key="1">
    <citation type="submission" date="2019-07" db="EMBL/GenBank/DDBJ databases">
        <title>De Novo Assembly of kiwifruit Actinidia rufa.</title>
        <authorList>
            <person name="Sugita-Konishi S."/>
            <person name="Sato K."/>
            <person name="Mori E."/>
            <person name="Abe Y."/>
            <person name="Kisaki G."/>
            <person name="Hamano K."/>
            <person name="Suezawa K."/>
            <person name="Otani M."/>
            <person name="Fukuda T."/>
            <person name="Manabe T."/>
            <person name="Gomi K."/>
            <person name="Tabuchi M."/>
            <person name="Akimitsu K."/>
            <person name="Kataoka I."/>
        </authorList>
    </citation>
    <scope>NUCLEOTIDE SEQUENCE [LARGE SCALE GENOMIC DNA]</scope>
    <source>
        <strain evidence="10">cv. Fuchu</strain>
    </source>
</reference>
<evidence type="ECO:0000256" key="7">
    <source>
        <dbReference type="ARBA" id="ARBA00026209"/>
    </source>
</evidence>